<evidence type="ECO:0000313" key="7">
    <source>
        <dbReference type="EnsemblPlants" id="TraesCS3D02G486200.1"/>
    </source>
</evidence>
<dbReference type="Pfam" id="PF02798">
    <property type="entry name" value="GST_N"/>
    <property type="match status" value="1"/>
</dbReference>
<dbReference type="OrthoDB" id="4951845at2759"/>
<dbReference type="PROSITE" id="PS50404">
    <property type="entry name" value="GST_NTER"/>
    <property type="match status" value="1"/>
</dbReference>
<evidence type="ECO:0000259" key="6">
    <source>
        <dbReference type="PROSITE" id="PS50405"/>
    </source>
</evidence>
<reference evidence="7" key="1">
    <citation type="submission" date="2018-08" db="EMBL/GenBank/DDBJ databases">
        <authorList>
            <person name="Rossello M."/>
        </authorList>
    </citation>
    <scope>NUCLEOTIDE SEQUENCE [LARGE SCALE GENOMIC DNA]</scope>
    <source>
        <strain evidence="7">cv. Chinese Spring</strain>
    </source>
</reference>
<feature type="domain" description="GST C-terminal" evidence="6">
    <location>
        <begin position="97"/>
        <end position="230"/>
    </location>
</feature>
<reference evidence="7" key="2">
    <citation type="submission" date="2018-10" db="UniProtKB">
        <authorList>
            <consortium name="EnsemblPlants"/>
        </authorList>
    </citation>
    <scope>IDENTIFICATION</scope>
</reference>
<dbReference type="Gramene" id="TraesRN3D0101126700.1">
    <property type="protein sequence ID" value="TraesRN3D0101126700.1"/>
    <property type="gene ID" value="TraesRN3D0101126700"/>
</dbReference>
<dbReference type="PROSITE" id="PS50405">
    <property type="entry name" value="GST_CTER"/>
    <property type="match status" value="1"/>
</dbReference>
<dbReference type="SUPFAM" id="SSF47616">
    <property type="entry name" value="GST C-terminal domain-like"/>
    <property type="match status" value="1"/>
</dbReference>
<dbReference type="Gramene" id="TraesCAD_scaffold_013414_01G000200.1">
    <property type="protein sequence ID" value="TraesCAD_scaffold_013414_01G000200.1"/>
    <property type="gene ID" value="TraesCAD_scaffold_013414_01G000200"/>
</dbReference>
<dbReference type="Gene3D" id="1.20.1050.10">
    <property type="match status" value="1"/>
</dbReference>
<dbReference type="EC" id="2.5.1.18" evidence="1"/>
<dbReference type="InterPro" id="IPR036282">
    <property type="entry name" value="Glutathione-S-Trfase_C_sf"/>
</dbReference>
<evidence type="ECO:0000259" key="5">
    <source>
        <dbReference type="PROSITE" id="PS50404"/>
    </source>
</evidence>
<dbReference type="FunFam" id="1.20.1050.10:FF:000012">
    <property type="entry name" value="Tau class glutathione S-transferase"/>
    <property type="match status" value="1"/>
</dbReference>
<dbReference type="Gramene" id="TraesJAG3D03G01992660.1">
    <property type="protein sequence ID" value="TraesJAG3D03G01992660.1"/>
    <property type="gene ID" value="TraesJAG3D03G01992660"/>
</dbReference>
<dbReference type="SUPFAM" id="SSF52833">
    <property type="entry name" value="Thioredoxin-like"/>
    <property type="match status" value="1"/>
</dbReference>
<dbReference type="GO" id="GO:0006749">
    <property type="term" value="P:glutathione metabolic process"/>
    <property type="evidence" value="ECO:0000318"/>
    <property type="project" value="GO_Central"/>
</dbReference>
<dbReference type="OMA" id="SIWITAP"/>
<dbReference type="Gramene" id="TraesNOR3D03G02011940.1">
    <property type="protein sequence ID" value="TraesNOR3D03G02011940.1"/>
    <property type="gene ID" value="TraesNOR3D03G02011940"/>
</dbReference>
<dbReference type="CDD" id="cd03185">
    <property type="entry name" value="GST_C_Tau"/>
    <property type="match status" value="1"/>
</dbReference>
<dbReference type="Proteomes" id="UP000019116">
    <property type="component" value="Chromosome 3D"/>
</dbReference>
<dbReference type="PANTHER" id="PTHR11260:SF647">
    <property type="entry name" value="GLUTATHIONE S-TRANSFERASE"/>
    <property type="match status" value="1"/>
</dbReference>
<comment type="catalytic activity">
    <reaction evidence="3">
        <text>RX + glutathione = an S-substituted glutathione + a halide anion + H(+)</text>
        <dbReference type="Rhea" id="RHEA:16437"/>
        <dbReference type="ChEBI" id="CHEBI:15378"/>
        <dbReference type="ChEBI" id="CHEBI:16042"/>
        <dbReference type="ChEBI" id="CHEBI:17792"/>
        <dbReference type="ChEBI" id="CHEBI:57925"/>
        <dbReference type="ChEBI" id="CHEBI:90779"/>
        <dbReference type="EC" id="2.5.1.18"/>
    </reaction>
</comment>
<dbReference type="SFLD" id="SFLDG01152">
    <property type="entry name" value="Main.3:_Omega-_and_Tau-like"/>
    <property type="match status" value="1"/>
</dbReference>
<dbReference type="Gramene" id="TraesROB_scaffold_017117_01G000500.1">
    <property type="protein sequence ID" value="TraesROB_scaffold_017117_01G000500.1"/>
    <property type="gene ID" value="TraesROB_scaffold_017117_01G000500"/>
</dbReference>
<name>A0A3B6H625_WHEAT</name>
<dbReference type="GO" id="GO:0004364">
    <property type="term" value="F:glutathione transferase activity"/>
    <property type="evidence" value="ECO:0000318"/>
    <property type="project" value="GO_Central"/>
</dbReference>
<dbReference type="Gramene" id="TraesARI3D03G02019820.1">
    <property type="protein sequence ID" value="TraesARI3D03G02019820.1"/>
    <property type="gene ID" value="TraesARI3D03G02019820"/>
</dbReference>
<dbReference type="AlphaFoldDB" id="A0A3B6H625"/>
<dbReference type="CDD" id="cd03058">
    <property type="entry name" value="GST_N_Tau"/>
    <property type="match status" value="1"/>
</dbReference>
<dbReference type="SMR" id="A0A3B6H625"/>
<protein>
    <recommendedName>
        <fullName evidence="1">glutathione transferase</fullName>
        <ecNumber evidence="1">2.5.1.18</ecNumber>
    </recommendedName>
</protein>
<dbReference type="InterPro" id="IPR040079">
    <property type="entry name" value="Glutathione_S-Trfase"/>
</dbReference>
<dbReference type="Gramene" id="TraesSYM3D03G02010790.1">
    <property type="protein sequence ID" value="TraesSYM3D03G02010790.1"/>
    <property type="gene ID" value="TraesSYM3D03G02010790"/>
</dbReference>
<dbReference type="Gramene" id="TraesCLE_scaffold_017100_01G000500.1">
    <property type="protein sequence ID" value="TraesCLE_scaffold_017100_01G000500.1"/>
    <property type="gene ID" value="TraesCLE_scaffold_017100_01G000500"/>
</dbReference>
<dbReference type="InterPro" id="IPR004046">
    <property type="entry name" value="GST_C"/>
</dbReference>
<proteinExistence type="inferred from homology"/>
<dbReference type="Gramene" id="TraesKAR3D01G0421390.1">
    <property type="protein sequence ID" value="cds.TraesKAR3D01G0421390.1"/>
    <property type="gene ID" value="TraesKAR3D01G0421390"/>
</dbReference>
<evidence type="ECO:0000256" key="2">
    <source>
        <dbReference type="ARBA" id="ARBA00022679"/>
    </source>
</evidence>
<dbReference type="PANTHER" id="PTHR11260">
    <property type="entry name" value="GLUTATHIONE S-TRANSFERASE, GST, SUPERFAMILY, GST DOMAIN CONTAINING"/>
    <property type="match status" value="1"/>
</dbReference>
<dbReference type="GO" id="GO:0005737">
    <property type="term" value="C:cytoplasm"/>
    <property type="evidence" value="ECO:0000318"/>
    <property type="project" value="GO_Central"/>
</dbReference>
<gene>
    <name evidence="7" type="primary">LOC123075642</name>
</gene>
<comment type="similarity">
    <text evidence="4">Belongs to the GST superfamily.</text>
</comment>
<dbReference type="InterPro" id="IPR010987">
    <property type="entry name" value="Glutathione-S-Trfase_C-like"/>
</dbReference>
<evidence type="ECO:0000313" key="8">
    <source>
        <dbReference type="Proteomes" id="UP000019116"/>
    </source>
</evidence>
<dbReference type="Gene3D" id="3.40.30.10">
    <property type="entry name" value="Glutaredoxin"/>
    <property type="match status" value="1"/>
</dbReference>
<dbReference type="SFLD" id="SFLDS00019">
    <property type="entry name" value="Glutathione_Transferase_(cytos"/>
    <property type="match status" value="1"/>
</dbReference>
<dbReference type="Gramene" id="TraesPARA_EIv1.0_1166560.1">
    <property type="protein sequence ID" value="TraesPARA_EIv1.0_1166560.1.CDS"/>
    <property type="gene ID" value="TraesPARA_EIv1.0_1166560"/>
</dbReference>
<dbReference type="Gramene" id="TraesSTA3D03G01980790.1">
    <property type="protein sequence ID" value="TraesSTA3D03G01980790.1"/>
    <property type="gene ID" value="TraesSTA3D03G01980790"/>
</dbReference>
<dbReference type="InterPro" id="IPR045074">
    <property type="entry name" value="GST_C_Tau"/>
</dbReference>
<dbReference type="EnsemblPlants" id="TraesCS3D02G486200.1">
    <property type="protein sequence ID" value="TraesCS3D02G486200.1"/>
    <property type="gene ID" value="TraesCS3D02G486200"/>
</dbReference>
<keyword evidence="2" id="KW-0808">Transferase</keyword>
<dbReference type="GeneID" id="123075642"/>
<evidence type="ECO:0000256" key="3">
    <source>
        <dbReference type="ARBA" id="ARBA00047960"/>
    </source>
</evidence>
<dbReference type="SFLD" id="SFLDG00358">
    <property type="entry name" value="Main_(cytGST)"/>
    <property type="match status" value="1"/>
</dbReference>
<dbReference type="STRING" id="4565.A0A3B6H625"/>
<dbReference type="RefSeq" id="XP_044354133.1">
    <property type="nucleotide sequence ID" value="XM_044498198.1"/>
</dbReference>
<keyword evidence="8" id="KW-1185">Reference proteome</keyword>
<dbReference type="Gramene" id="TraesCS3D03G1077300.1">
    <property type="protein sequence ID" value="TraesCS3D03G1077300.1.CDS"/>
    <property type="gene ID" value="TraesCS3D03G1077300"/>
</dbReference>
<dbReference type="InterPro" id="IPR036249">
    <property type="entry name" value="Thioredoxin-like_sf"/>
</dbReference>
<sequence length="240" mass="26497">MEGRSDAAAKSSEPVRLIGCFGSPVVHRAELALRLKGVPYELVEEDLNNKSDLLLTHNPVHKTVPVLLHGDLSIPESLVIVEYVDDAFSGPPLLPVEPLARANARFWARFLEEEFKKPLWIALWTDGEPQATAARETKANLTLLEAQLPEGKRFFGGDAIGFLDIAVGGALAHWMGVVEEMAGVRLLTEEDHPALCRWARAYRADETVRQCLPDRDRVLAALADRKNLYVSIAKAMAAQK</sequence>
<dbReference type="Gramene" id="TraesLDM3D03G01983880.1">
    <property type="protein sequence ID" value="TraesLDM3D03G01983880.1"/>
    <property type="gene ID" value="TraesLDM3D03G01983880"/>
</dbReference>
<dbReference type="Gramene" id="TraesCS3D02G486200.1">
    <property type="protein sequence ID" value="TraesCS3D02G486200.1"/>
    <property type="gene ID" value="TraesCS3D02G486200"/>
</dbReference>
<dbReference type="Gramene" id="TraesMAC3D03G01983880.1">
    <property type="protein sequence ID" value="TraesMAC3D03G01983880.1"/>
    <property type="gene ID" value="TraesMAC3D03G01983880"/>
</dbReference>
<feature type="domain" description="GST N-terminal" evidence="5">
    <location>
        <begin position="13"/>
        <end position="92"/>
    </location>
</feature>
<dbReference type="InterPro" id="IPR004045">
    <property type="entry name" value="Glutathione_S-Trfase_N"/>
</dbReference>
<dbReference type="Gramene" id="TraesLAC3D03G01926620.1">
    <property type="protein sequence ID" value="TraesLAC3D03G01926620.1"/>
    <property type="gene ID" value="TraesLAC3D03G01926620"/>
</dbReference>
<dbReference type="Gramene" id="TraesWEE_scaffold_015069_01G000500.1">
    <property type="protein sequence ID" value="TraesWEE_scaffold_015069_01G000500.1"/>
    <property type="gene ID" value="TraesWEE_scaffold_015069_01G000500"/>
</dbReference>
<organism evidence="7">
    <name type="scientific">Triticum aestivum</name>
    <name type="common">Wheat</name>
    <dbReference type="NCBI Taxonomy" id="4565"/>
    <lineage>
        <taxon>Eukaryota</taxon>
        <taxon>Viridiplantae</taxon>
        <taxon>Streptophyta</taxon>
        <taxon>Embryophyta</taxon>
        <taxon>Tracheophyta</taxon>
        <taxon>Spermatophyta</taxon>
        <taxon>Magnoliopsida</taxon>
        <taxon>Liliopsida</taxon>
        <taxon>Poales</taxon>
        <taxon>Poaceae</taxon>
        <taxon>BOP clade</taxon>
        <taxon>Pooideae</taxon>
        <taxon>Triticodae</taxon>
        <taxon>Triticeae</taxon>
        <taxon>Triticinae</taxon>
        <taxon>Triticum</taxon>
    </lineage>
</organism>
<evidence type="ECO:0000256" key="4">
    <source>
        <dbReference type="RuleBase" id="RU003494"/>
    </source>
</evidence>
<dbReference type="InterPro" id="IPR045073">
    <property type="entry name" value="Omega/Tau-like"/>
</dbReference>
<dbReference type="Pfam" id="PF00043">
    <property type="entry name" value="GST_C"/>
    <property type="match status" value="1"/>
</dbReference>
<dbReference type="Gramene" id="TraesJUL3D03G02003830.1">
    <property type="protein sequence ID" value="TraesJUL3D03G02003830.1"/>
    <property type="gene ID" value="TraesJUL3D03G02003830"/>
</dbReference>
<evidence type="ECO:0000256" key="1">
    <source>
        <dbReference type="ARBA" id="ARBA00012452"/>
    </source>
</evidence>
<accession>A0A3B6H625</accession>